<proteinExistence type="predicted"/>
<name>A0ABU2YJA0_9FLAO</name>
<evidence type="ECO:0000313" key="2">
    <source>
        <dbReference type="Proteomes" id="UP001259492"/>
    </source>
</evidence>
<sequence>MLKSYYNLIRVLVSSLFLVGCSSDDSTSYQPLNVDALDDTAQVFQNASITIDVLSNDINVIEEGTLNATTSANATIEVLNNNTPSNPSDDMIRYIPNGIFFGEDSFQYTICTSEQNCDTATVTVTVTGVSPVNFNLDNMPYDTLDEYNFFQGDMSDLDPVFGVLPYDLITPLFSDYASKKRFVWMPSGEKASYVNDYSILDFPVGTILIKSFYYDNVLPSNTKRIMETRLQIKKESGWVFANYKWNDVQTEAILDLNGSSEPIEFEIDGVIRNVNYSVPAGSQCLTCHKSDNDVPFPIGMKPQSLNKNYNYTNGSMNQLEKLEEQGYLSSGYPTDIVSHVDYTDDTQSLELRVRSYLDINCAHCHSENGHCNYRPVRFSFKESGEDIANLGVCVDAHEVFDSALTKIVEPGNADRSILAYRISTIEESLRMPLLARRLNHDKGIALVEDWINTLNTNCD</sequence>
<evidence type="ECO:0000313" key="1">
    <source>
        <dbReference type="EMBL" id="MDT0558244.1"/>
    </source>
</evidence>
<dbReference type="RefSeq" id="WP_311427010.1">
    <property type="nucleotide sequence ID" value="NZ_JAVRIA010000002.1"/>
</dbReference>
<dbReference type="Pfam" id="PF17963">
    <property type="entry name" value="Big_9"/>
    <property type="match status" value="1"/>
</dbReference>
<dbReference type="InterPro" id="IPR036280">
    <property type="entry name" value="Multihaem_cyt_sf"/>
</dbReference>
<reference evidence="1 2" key="1">
    <citation type="submission" date="2023-09" db="EMBL/GenBank/DDBJ databases">
        <authorList>
            <person name="Rey-Velasco X."/>
        </authorList>
    </citation>
    <scope>NUCLEOTIDE SEQUENCE [LARGE SCALE GENOMIC DNA]</scope>
    <source>
        <strain evidence="1 2">W332</strain>
    </source>
</reference>
<gene>
    <name evidence="1" type="ORF">RM697_06285</name>
</gene>
<organism evidence="1 2">
    <name type="scientific">Microcosmobacter mediterraneus</name>
    <dbReference type="NCBI Taxonomy" id="3075607"/>
    <lineage>
        <taxon>Bacteria</taxon>
        <taxon>Pseudomonadati</taxon>
        <taxon>Bacteroidota</taxon>
        <taxon>Flavobacteriia</taxon>
        <taxon>Flavobacteriales</taxon>
        <taxon>Flavobacteriaceae</taxon>
        <taxon>Microcosmobacter</taxon>
    </lineage>
</organism>
<accession>A0ABU2YJA0</accession>
<comment type="caution">
    <text evidence="1">The sequence shown here is derived from an EMBL/GenBank/DDBJ whole genome shotgun (WGS) entry which is preliminary data.</text>
</comment>
<dbReference type="Gene3D" id="2.60.40.3440">
    <property type="match status" value="1"/>
</dbReference>
<keyword evidence="2" id="KW-1185">Reference proteome</keyword>
<dbReference type="Proteomes" id="UP001259492">
    <property type="component" value="Unassembled WGS sequence"/>
</dbReference>
<dbReference type="SUPFAM" id="SSF48695">
    <property type="entry name" value="Multiheme cytochromes"/>
    <property type="match status" value="1"/>
</dbReference>
<protein>
    <recommendedName>
        <fullName evidence="3">Repeat protein (TIGR03806 family)</fullName>
    </recommendedName>
</protein>
<evidence type="ECO:0008006" key="3">
    <source>
        <dbReference type="Google" id="ProtNLM"/>
    </source>
</evidence>
<dbReference type="EMBL" id="JAVRIA010000002">
    <property type="protein sequence ID" value="MDT0558244.1"/>
    <property type="molecule type" value="Genomic_DNA"/>
</dbReference>
<dbReference type="PROSITE" id="PS51257">
    <property type="entry name" value="PROKAR_LIPOPROTEIN"/>
    <property type="match status" value="1"/>
</dbReference>